<dbReference type="Pfam" id="PF01740">
    <property type="entry name" value="STAS"/>
    <property type="match status" value="1"/>
</dbReference>
<dbReference type="RefSeq" id="WP_002774338.1">
    <property type="nucleotide sequence ID" value="NZ_JQDG01000060.1"/>
</dbReference>
<dbReference type="AlphaFoldDB" id="A0A833H4Z1"/>
<dbReference type="Proteomes" id="UP000460298">
    <property type="component" value="Unassembled WGS sequence"/>
</dbReference>
<sequence>MEITVRNKENKYVFDLEGSLDIYTSLDLKSALEDSIKAQNSDVCINLDRLTYIDSSGIGILIKSLNYVQSLNGNMCVANLKPAIEKVFKVSGLTTYFEILSTDDFQTRYSGF</sequence>
<accession>A0A833H4Z1</accession>
<feature type="domain" description="STAS" evidence="3">
    <location>
        <begin position="1"/>
        <end position="112"/>
    </location>
</feature>
<organism evidence="4 5">
    <name type="scientific">Leptonema illini</name>
    <dbReference type="NCBI Taxonomy" id="183"/>
    <lineage>
        <taxon>Bacteria</taxon>
        <taxon>Pseudomonadati</taxon>
        <taxon>Spirochaetota</taxon>
        <taxon>Spirochaetia</taxon>
        <taxon>Leptospirales</taxon>
        <taxon>Leptospiraceae</taxon>
        <taxon>Leptonema</taxon>
    </lineage>
</organism>
<evidence type="ECO:0000256" key="1">
    <source>
        <dbReference type="ARBA" id="ARBA00009013"/>
    </source>
</evidence>
<dbReference type="EMBL" id="WBUI01000001">
    <property type="protein sequence ID" value="KAB2935431.1"/>
    <property type="molecule type" value="Genomic_DNA"/>
</dbReference>
<comment type="similarity">
    <text evidence="1 2">Belongs to the anti-sigma-factor antagonist family.</text>
</comment>
<evidence type="ECO:0000259" key="3">
    <source>
        <dbReference type="PROSITE" id="PS50801"/>
    </source>
</evidence>
<reference evidence="4 5" key="1">
    <citation type="submission" date="2019-10" db="EMBL/GenBank/DDBJ databases">
        <title>Extracellular Electron Transfer in a Candidatus Methanoperedens spp. Enrichment Culture.</title>
        <authorList>
            <person name="Berger S."/>
            <person name="Rangel Shaw D."/>
            <person name="Berben T."/>
            <person name="In 'T Zandt M."/>
            <person name="Frank J."/>
            <person name="Reimann J."/>
            <person name="Jetten M.S.M."/>
            <person name="Welte C.U."/>
        </authorList>
    </citation>
    <scope>NUCLEOTIDE SEQUENCE [LARGE SCALE GENOMIC DNA]</scope>
    <source>
        <strain evidence="4">SB12</strain>
    </source>
</reference>
<dbReference type="InterPro" id="IPR003658">
    <property type="entry name" value="Anti-sigma_ant"/>
</dbReference>
<protein>
    <recommendedName>
        <fullName evidence="2">Anti-sigma factor antagonist</fullName>
    </recommendedName>
</protein>
<dbReference type="CDD" id="cd07043">
    <property type="entry name" value="STAS_anti-anti-sigma_factors"/>
    <property type="match status" value="1"/>
</dbReference>
<name>A0A833H4Z1_9LEPT</name>
<proteinExistence type="inferred from homology"/>
<dbReference type="InterPro" id="IPR036513">
    <property type="entry name" value="STAS_dom_sf"/>
</dbReference>
<evidence type="ECO:0000313" key="4">
    <source>
        <dbReference type="EMBL" id="KAB2935431.1"/>
    </source>
</evidence>
<dbReference type="PROSITE" id="PS50801">
    <property type="entry name" value="STAS"/>
    <property type="match status" value="1"/>
</dbReference>
<dbReference type="PANTHER" id="PTHR33495">
    <property type="entry name" value="ANTI-SIGMA FACTOR ANTAGONIST TM_1081-RELATED-RELATED"/>
    <property type="match status" value="1"/>
</dbReference>
<evidence type="ECO:0000313" key="5">
    <source>
        <dbReference type="Proteomes" id="UP000460298"/>
    </source>
</evidence>
<dbReference type="Gene3D" id="3.30.750.24">
    <property type="entry name" value="STAS domain"/>
    <property type="match status" value="1"/>
</dbReference>
<dbReference type="GO" id="GO:0043856">
    <property type="term" value="F:anti-sigma factor antagonist activity"/>
    <property type="evidence" value="ECO:0007669"/>
    <property type="project" value="InterPro"/>
</dbReference>
<evidence type="ECO:0000256" key="2">
    <source>
        <dbReference type="RuleBase" id="RU003749"/>
    </source>
</evidence>
<dbReference type="OrthoDB" id="9793697at2"/>
<comment type="caution">
    <text evidence="4">The sequence shown here is derived from an EMBL/GenBank/DDBJ whole genome shotgun (WGS) entry which is preliminary data.</text>
</comment>
<gene>
    <name evidence="4" type="ORF">F9K24_01505</name>
</gene>
<dbReference type="PANTHER" id="PTHR33495:SF2">
    <property type="entry name" value="ANTI-SIGMA FACTOR ANTAGONIST TM_1081-RELATED"/>
    <property type="match status" value="1"/>
</dbReference>
<dbReference type="NCBIfam" id="TIGR00377">
    <property type="entry name" value="ant_ant_sig"/>
    <property type="match status" value="1"/>
</dbReference>
<dbReference type="SUPFAM" id="SSF52091">
    <property type="entry name" value="SpoIIaa-like"/>
    <property type="match status" value="1"/>
</dbReference>
<dbReference type="InterPro" id="IPR002645">
    <property type="entry name" value="STAS_dom"/>
</dbReference>